<reference evidence="2" key="3">
    <citation type="submission" date="2023-12" db="EMBL/GenBank/DDBJ databases">
        <authorList>
            <person name="Sun Q."/>
            <person name="Inoue M."/>
        </authorList>
    </citation>
    <scope>NUCLEOTIDE SEQUENCE</scope>
    <source>
        <strain evidence="2">JCM 10667</strain>
    </source>
</reference>
<evidence type="ECO:0000313" key="2">
    <source>
        <dbReference type="EMBL" id="GAA0588100.1"/>
    </source>
</evidence>
<evidence type="ECO:0000313" key="3">
    <source>
        <dbReference type="EMBL" id="MBB4774601.1"/>
    </source>
</evidence>
<dbReference type="RefSeq" id="WP_229808344.1">
    <property type="nucleotide sequence ID" value="NZ_BAAAHD010000066.1"/>
</dbReference>
<evidence type="ECO:0000256" key="1">
    <source>
        <dbReference type="SAM" id="MobiDB-lite"/>
    </source>
</evidence>
<dbReference type="EMBL" id="JACHMV010000001">
    <property type="protein sequence ID" value="MBB4774601.1"/>
    <property type="molecule type" value="Genomic_DNA"/>
</dbReference>
<evidence type="ECO:0000313" key="5">
    <source>
        <dbReference type="Proteomes" id="UP001501427"/>
    </source>
</evidence>
<protein>
    <submittedName>
        <fullName evidence="3">Erythromycin esterase-like protein</fullName>
    </submittedName>
</protein>
<dbReference type="EMBL" id="BAAAHD010000066">
    <property type="protein sequence ID" value="GAA0588100.1"/>
    <property type="molecule type" value="Genomic_DNA"/>
</dbReference>
<dbReference type="PANTHER" id="PTHR31299:SF0">
    <property type="entry name" value="ESTERASE, PUTATIVE (AFU_ORTHOLOGUE AFUA_1G05850)-RELATED"/>
    <property type="match status" value="1"/>
</dbReference>
<feature type="region of interest" description="Disordered" evidence="1">
    <location>
        <begin position="1"/>
        <end position="20"/>
    </location>
</feature>
<reference evidence="3 4" key="2">
    <citation type="submission" date="2020-08" db="EMBL/GenBank/DDBJ databases">
        <title>Sequencing the genomes of 1000 actinobacteria strains.</title>
        <authorList>
            <person name="Klenk H.-P."/>
        </authorList>
    </citation>
    <scope>NUCLEOTIDE SEQUENCE [LARGE SCALE GENOMIC DNA]</scope>
    <source>
        <strain evidence="3 4">DSM 44772</strain>
    </source>
</reference>
<dbReference type="Pfam" id="PF05139">
    <property type="entry name" value="Erythro_esteras"/>
    <property type="match status" value="1"/>
</dbReference>
<dbReference type="Gene3D" id="1.20.1440.30">
    <property type="entry name" value="Biosynthetic Protein domain"/>
    <property type="match status" value="1"/>
</dbReference>
<dbReference type="AlphaFoldDB" id="A0A7W7ICR5"/>
<dbReference type="PANTHER" id="PTHR31299">
    <property type="entry name" value="ESTERASE, PUTATIVE (AFU_ORTHOLOGUE AFUA_1G05850)-RELATED"/>
    <property type="match status" value="1"/>
</dbReference>
<dbReference type="Proteomes" id="UP000549343">
    <property type="component" value="Unassembled WGS sequence"/>
</dbReference>
<dbReference type="SUPFAM" id="SSF159501">
    <property type="entry name" value="EreA/ChaN-like"/>
    <property type="match status" value="1"/>
</dbReference>
<dbReference type="InterPro" id="IPR014622">
    <property type="entry name" value="UCP036794_erythomycin"/>
</dbReference>
<dbReference type="Gene3D" id="3.30.1870.10">
    <property type="entry name" value="EreA-like, domain 2"/>
    <property type="match status" value="1"/>
</dbReference>
<gene>
    <name evidence="3" type="ORF">F4557_003019</name>
    <name evidence="2" type="ORF">GCM10009546_58060</name>
</gene>
<dbReference type="CDD" id="cd14728">
    <property type="entry name" value="Ere-like"/>
    <property type="match status" value="1"/>
</dbReference>
<evidence type="ECO:0000313" key="4">
    <source>
        <dbReference type="Proteomes" id="UP000549343"/>
    </source>
</evidence>
<comment type="caution">
    <text evidence="3">The sequence shown here is derived from an EMBL/GenBank/DDBJ whole genome shotgun (WGS) entry which is preliminary data.</text>
</comment>
<dbReference type="PIRSF" id="PIRSF036794">
    <property type="entry name" value="UCP_erythr_ester"/>
    <property type="match status" value="1"/>
</dbReference>
<dbReference type="Proteomes" id="UP001501427">
    <property type="component" value="Unassembled WGS sequence"/>
</dbReference>
<dbReference type="GO" id="GO:0046677">
    <property type="term" value="P:response to antibiotic"/>
    <property type="evidence" value="ECO:0007669"/>
    <property type="project" value="InterPro"/>
</dbReference>
<sequence length="452" mass="49641">MIPGTSPRTGPGAGPGTNTADDVLGAVLPLEVEGDLDPLMDRIGDARVVLIGEASHGTHEYYAWRAALTRRLIAERGFSFVAVEGDWPDCRRVGRSVTLEPGSPRDPREVLDAYERWPTWMWANEETAKFCRWLRDRNADLPPGERAGFYGLDVYSLWESLRAVVDHVAEHRPEHLEAALDAYGCFEPHGEDPREYGWNTALVPEGCRDEVLALLTELRRPAEPGDTRDPAELFDARQNAEVAAGAERYYRAMLDGGPESWNIRDVHMADTLGRLMEFHGGTPPDGEGKAVVWAHNTHVGDARGTDMAEAGMVSLGQLARDRHGRDETVVVGFAGGPGEVVAAPRWGGPMEVVHAPAPAPGSLEALLAESELHRGLFIVPPEPDKPHFLTDTLGHRAIGVVYDPDRDRRQYVPTRVADRYDALCWFRATSELTPLHLEAAGRGELETLPSGV</sequence>
<dbReference type="InterPro" id="IPR007815">
    <property type="entry name" value="Emycin_Estase"/>
</dbReference>
<dbReference type="Gene3D" id="3.40.1660.10">
    <property type="entry name" value="EreA-like (biosynthetic domain)"/>
    <property type="match status" value="1"/>
</dbReference>
<accession>A0A7W7ICR5</accession>
<keyword evidence="5" id="KW-1185">Reference proteome</keyword>
<dbReference type="InterPro" id="IPR052036">
    <property type="entry name" value="Hydrolase/PRTase-associated"/>
</dbReference>
<organism evidence="3 4">
    <name type="scientific">Actinomadura livida</name>
    <dbReference type="NCBI Taxonomy" id="79909"/>
    <lineage>
        <taxon>Bacteria</taxon>
        <taxon>Bacillati</taxon>
        <taxon>Actinomycetota</taxon>
        <taxon>Actinomycetes</taxon>
        <taxon>Streptosporangiales</taxon>
        <taxon>Thermomonosporaceae</taxon>
        <taxon>Actinomadura</taxon>
    </lineage>
</organism>
<reference evidence="2 5" key="1">
    <citation type="journal article" date="2019" name="Int. J. Syst. Evol. Microbiol.">
        <title>The Global Catalogue of Microorganisms (GCM) 10K type strain sequencing project: providing services to taxonomists for standard genome sequencing and annotation.</title>
        <authorList>
            <consortium name="The Broad Institute Genomics Platform"/>
            <consortium name="The Broad Institute Genome Sequencing Center for Infectious Disease"/>
            <person name="Wu L."/>
            <person name="Ma J."/>
        </authorList>
    </citation>
    <scope>NUCLEOTIDE SEQUENCE [LARGE SCALE GENOMIC DNA]</scope>
    <source>
        <strain evidence="2 5">JCM 10667</strain>
    </source>
</reference>
<feature type="compositionally biased region" description="Low complexity" evidence="1">
    <location>
        <begin position="1"/>
        <end position="10"/>
    </location>
</feature>
<name>A0A7W7ICR5_9ACTN</name>
<proteinExistence type="predicted"/>